<dbReference type="SUPFAM" id="SSF52091">
    <property type="entry name" value="SpoIIaa-like"/>
    <property type="match status" value="1"/>
</dbReference>
<feature type="domain" description="STAS" evidence="7">
    <location>
        <begin position="452"/>
        <end position="548"/>
    </location>
</feature>
<gene>
    <name evidence="8" type="ORF">AA314_04263</name>
</gene>
<dbReference type="InterPro" id="IPR036513">
    <property type="entry name" value="STAS_dom_sf"/>
</dbReference>
<organism evidence="8 9">
    <name type="scientific">Archangium gephyra</name>
    <dbReference type="NCBI Taxonomy" id="48"/>
    <lineage>
        <taxon>Bacteria</taxon>
        <taxon>Pseudomonadati</taxon>
        <taxon>Myxococcota</taxon>
        <taxon>Myxococcia</taxon>
        <taxon>Myxococcales</taxon>
        <taxon>Cystobacterineae</taxon>
        <taxon>Archangiaceae</taxon>
        <taxon>Archangium</taxon>
    </lineage>
</organism>
<reference evidence="8 9" key="1">
    <citation type="submission" date="2015-05" db="EMBL/GenBank/DDBJ databases">
        <title>Genome assembly of Archangium gephyra DSM 2261.</title>
        <authorList>
            <person name="Sharma G."/>
            <person name="Subramanian S."/>
        </authorList>
    </citation>
    <scope>NUCLEOTIDE SEQUENCE [LARGE SCALE GENOMIC DNA]</scope>
    <source>
        <strain evidence="8 9">DSM 2261</strain>
    </source>
</reference>
<dbReference type="GO" id="GO:0055085">
    <property type="term" value="P:transmembrane transport"/>
    <property type="evidence" value="ECO:0007669"/>
    <property type="project" value="InterPro"/>
</dbReference>
<proteinExistence type="predicted"/>
<feature type="transmembrane region" description="Helical" evidence="6">
    <location>
        <begin position="331"/>
        <end position="360"/>
    </location>
</feature>
<feature type="transmembrane region" description="Helical" evidence="6">
    <location>
        <begin position="381"/>
        <end position="412"/>
    </location>
</feature>
<dbReference type="Pfam" id="PF01740">
    <property type="entry name" value="STAS"/>
    <property type="match status" value="1"/>
</dbReference>
<evidence type="ECO:0000313" key="9">
    <source>
        <dbReference type="Proteomes" id="UP000035579"/>
    </source>
</evidence>
<dbReference type="PROSITE" id="PS50801">
    <property type="entry name" value="STAS"/>
    <property type="match status" value="1"/>
</dbReference>
<keyword evidence="2 6" id="KW-0812">Transmembrane</keyword>
<evidence type="ECO:0000256" key="5">
    <source>
        <dbReference type="SAM" id="MobiDB-lite"/>
    </source>
</evidence>
<evidence type="ECO:0000256" key="2">
    <source>
        <dbReference type="ARBA" id="ARBA00022692"/>
    </source>
</evidence>
<feature type="transmembrane region" description="Helical" evidence="6">
    <location>
        <begin position="134"/>
        <end position="152"/>
    </location>
</feature>
<evidence type="ECO:0000256" key="3">
    <source>
        <dbReference type="ARBA" id="ARBA00022989"/>
    </source>
</evidence>
<dbReference type="PANTHER" id="PTHR11814">
    <property type="entry name" value="SULFATE TRANSPORTER"/>
    <property type="match status" value="1"/>
</dbReference>
<protein>
    <submittedName>
        <fullName evidence="8">Sulfate permease</fullName>
    </submittedName>
</protein>
<name>A0AAC8TE92_9BACT</name>
<dbReference type="InterPro" id="IPR002645">
    <property type="entry name" value="STAS_dom"/>
</dbReference>
<feature type="transmembrane region" description="Helical" evidence="6">
    <location>
        <begin position="292"/>
        <end position="311"/>
    </location>
</feature>
<evidence type="ECO:0000256" key="4">
    <source>
        <dbReference type="ARBA" id="ARBA00023136"/>
    </source>
</evidence>
<dbReference type="EMBL" id="CP011509">
    <property type="protein sequence ID" value="AKJ02637.1"/>
    <property type="molecule type" value="Genomic_DNA"/>
</dbReference>
<feature type="transmembrane region" description="Helical" evidence="6">
    <location>
        <begin position="253"/>
        <end position="271"/>
    </location>
</feature>
<dbReference type="RefSeq" id="WP_082175857.1">
    <property type="nucleotide sequence ID" value="NZ_CP011509.1"/>
</dbReference>
<feature type="transmembrane region" description="Helical" evidence="6">
    <location>
        <begin position="33"/>
        <end position="53"/>
    </location>
</feature>
<sequence length="575" mass="59806">MLEHHSFGAAARARSLWQDWKQMVSPKTFGQDLSGALTVACVALPLNLALAVASGLPASVGLISGAIAGVVAGLLGGSRLQVTGPEAALVPIVLLLVQRHGIQGMVVATFLCGLLQMVLGVLRVGRLAKLLPAPVVRGFMAGIGLILLNSQLPRLLGLPKTIGTLSSLPAQGGGWMVHAGGIALGVLAIVCMVGLPRVQRRVPSVLVGLVVATLLGGLLGPELARVGSLPAGLPSPHLPSLAGVDWSALLPDVLSLTVLASLGSLMSASAIDQFPGFEKQRSDHDQELMAQGMANLASSLFGGMPVMGAIVRSSVSIQAGSRTRAASVLHALLLLVVCLVAGALVARVPIAALAGILVVVGVRLLDLRGLRALWEQERPQVAVVAVTALVIASVDLLLGLGAGVLVSLGLLLRARPRTDIQTRILRLDGRPHFRALGAVAAEQDARPPLQRVRVRGPLDFLSPGILNTALASPPFPRYLVLDLTAVPYLDAAGLQDVLNVRDCLVMRKGVVVVVAWGEVERMLEQGGFPRQSPSASLVSSYDDALEHIARSHKAAAAGVQEQARPVRTREPVLDS</sequence>
<evidence type="ECO:0000313" key="8">
    <source>
        <dbReference type="EMBL" id="AKJ02637.1"/>
    </source>
</evidence>
<dbReference type="KEGG" id="age:AA314_04263"/>
<evidence type="ECO:0000256" key="1">
    <source>
        <dbReference type="ARBA" id="ARBA00004141"/>
    </source>
</evidence>
<feature type="transmembrane region" description="Helical" evidence="6">
    <location>
        <begin position="202"/>
        <end position="220"/>
    </location>
</feature>
<keyword evidence="3 6" id="KW-1133">Transmembrane helix</keyword>
<evidence type="ECO:0000259" key="7">
    <source>
        <dbReference type="PROSITE" id="PS50801"/>
    </source>
</evidence>
<dbReference type="InterPro" id="IPR011547">
    <property type="entry name" value="SLC26A/SulP_dom"/>
</dbReference>
<feature type="transmembrane region" description="Helical" evidence="6">
    <location>
        <begin position="60"/>
        <end position="82"/>
    </location>
</feature>
<dbReference type="InterPro" id="IPR001902">
    <property type="entry name" value="SLC26A/SulP_fam"/>
</dbReference>
<feature type="transmembrane region" description="Helical" evidence="6">
    <location>
        <begin position="172"/>
        <end position="195"/>
    </location>
</feature>
<feature type="transmembrane region" description="Helical" evidence="6">
    <location>
        <begin position="102"/>
        <end position="122"/>
    </location>
</feature>
<dbReference type="AlphaFoldDB" id="A0AAC8TE92"/>
<evidence type="ECO:0000256" key="6">
    <source>
        <dbReference type="SAM" id="Phobius"/>
    </source>
</evidence>
<dbReference type="Proteomes" id="UP000035579">
    <property type="component" value="Chromosome"/>
</dbReference>
<comment type="subcellular location">
    <subcellularLocation>
        <location evidence="1">Membrane</location>
        <topology evidence="1">Multi-pass membrane protein</topology>
    </subcellularLocation>
</comment>
<dbReference type="Gene3D" id="3.30.750.24">
    <property type="entry name" value="STAS domain"/>
    <property type="match status" value="1"/>
</dbReference>
<feature type="region of interest" description="Disordered" evidence="5">
    <location>
        <begin position="555"/>
        <end position="575"/>
    </location>
</feature>
<keyword evidence="4 6" id="KW-0472">Membrane</keyword>
<accession>A0AAC8TE92</accession>
<dbReference type="Pfam" id="PF00916">
    <property type="entry name" value="Sulfate_transp"/>
    <property type="match status" value="1"/>
</dbReference>
<dbReference type="GO" id="GO:0016020">
    <property type="term" value="C:membrane"/>
    <property type="evidence" value="ECO:0007669"/>
    <property type="project" value="UniProtKB-SubCell"/>
</dbReference>